<protein>
    <recommendedName>
        <fullName evidence="4">SNF2 N-terminal domain-containing protein</fullName>
    </recommendedName>
</protein>
<accession>W6Z237</accession>
<sequence length="258" mass="28913">MNPQCLFSTHETLLTTFTLSRNLQYLVEDISQSCFDTLAGFETLDPLTEMPTPACLFTELQSHQKQALTFFMRPKQGPHPIEDSVGLWARQLDGRGFKNIITNQTQLEPGPLWRGGLLADEMGLGKTLSIFSLIVSDHTNDEQQPYQAQRTPAREPCSMLVVLPLNIISVWASQLDSHVRPGKLTHFVHHGKNKLRLTDAYIIRNHKTSTAQAIAALRAKCRWAVSGTPVQNGLSDFLGLSKFLDFTPYDDPRGVVRV</sequence>
<dbReference type="EMBL" id="KI964090">
    <property type="protein sequence ID" value="EUC41694.1"/>
    <property type="molecule type" value="Genomic_DNA"/>
</dbReference>
<gene>
    <name evidence="5" type="ORF">COCMIDRAFT_8621</name>
</gene>
<keyword evidence="1" id="KW-0547">Nucleotide-binding</keyword>
<dbReference type="GO" id="GO:0016787">
    <property type="term" value="F:hydrolase activity"/>
    <property type="evidence" value="ECO:0007669"/>
    <property type="project" value="UniProtKB-KW"/>
</dbReference>
<proteinExistence type="predicted"/>
<dbReference type="InterPro" id="IPR050628">
    <property type="entry name" value="SNF2_RAD54_helicase_TF"/>
</dbReference>
<evidence type="ECO:0000256" key="1">
    <source>
        <dbReference type="ARBA" id="ARBA00022741"/>
    </source>
</evidence>
<dbReference type="PANTHER" id="PTHR45626">
    <property type="entry name" value="TRANSCRIPTION TERMINATION FACTOR 2-RELATED"/>
    <property type="match status" value="1"/>
</dbReference>
<dbReference type="GO" id="GO:0006281">
    <property type="term" value="P:DNA repair"/>
    <property type="evidence" value="ECO:0007669"/>
    <property type="project" value="TreeGrafter"/>
</dbReference>
<dbReference type="HOGENOM" id="CLU_1077644_0_0_1"/>
<evidence type="ECO:0000256" key="3">
    <source>
        <dbReference type="ARBA" id="ARBA00022840"/>
    </source>
</evidence>
<dbReference type="Gene3D" id="3.40.50.10810">
    <property type="entry name" value="Tandem AAA-ATPase domain"/>
    <property type="match status" value="2"/>
</dbReference>
<keyword evidence="2" id="KW-0378">Hydrolase</keyword>
<dbReference type="STRING" id="930090.W6Z237"/>
<dbReference type="GeneID" id="19126813"/>
<dbReference type="InterPro" id="IPR038718">
    <property type="entry name" value="SNF2-like_sf"/>
</dbReference>
<name>W6Z237_COCMI</name>
<keyword evidence="3" id="KW-0067">ATP-binding</keyword>
<dbReference type="AlphaFoldDB" id="W6Z237"/>
<dbReference type="Proteomes" id="UP000054032">
    <property type="component" value="Unassembled WGS sequence"/>
</dbReference>
<dbReference type="GO" id="GO:0005524">
    <property type="term" value="F:ATP binding"/>
    <property type="evidence" value="ECO:0007669"/>
    <property type="project" value="UniProtKB-KW"/>
</dbReference>
<reference evidence="5 6" key="1">
    <citation type="journal article" date="2013" name="PLoS Genet.">
        <title>Comparative genome structure, secondary metabolite, and effector coding capacity across Cochliobolus pathogens.</title>
        <authorList>
            <person name="Condon B.J."/>
            <person name="Leng Y."/>
            <person name="Wu D."/>
            <person name="Bushley K.E."/>
            <person name="Ohm R.A."/>
            <person name="Otillar R."/>
            <person name="Martin J."/>
            <person name="Schackwitz W."/>
            <person name="Grimwood J."/>
            <person name="MohdZainudin N."/>
            <person name="Xue C."/>
            <person name="Wang R."/>
            <person name="Manning V.A."/>
            <person name="Dhillon B."/>
            <person name="Tu Z.J."/>
            <person name="Steffenson B.J."/>
            <person name="Salamov A."/>
            <person name="Sun H."/>
            <person name="Lowry S."/>
            <person name="LaButti K."/>
            <person name="Han J."/>
            <person name="Copeland A."/>
            <person name="Lindquist E."/>
            <person name="Barry K."/>
            <person name="Schmutz J."/>
            <person name="Baker S.E."/>
            <person name="Ciuffetti L.M."/>
            <person name="Grigoriev I.V."/>
            <person name="Zhong S."/>
            <person name="Turgeon B.G."/>
        </authorList>
    </citation>
    <scope>NUCLEOTIDE SEQUENCE [LARGE SCALE GENOMIC DNA]</scope>
    <source>
        <strain evidence="5 6">ATCC 44560</strain>
    </source>
</reference>
<feature type="domain" description="SNF2 N-terminal" evidence="4">
    <location>
        <begin position="63"/>
        <end position="196"/>
    </location>
</feature>
<dbReference type="RefSeq" id="XP_007691772.1">
    <property type="nucleotide sequence ID" value="XM_007693582.1"/>
</dbReference>
<feature type="domain" description="SNF2 N-terminal" evidence="4">
    <location>
        <begin position="202"/>
        <end position="251"/>
    </location>
</feature>
<organism evidence="5 6">
    <name type="scientific">Bipolaris oryzae ATCC 44560</name>
    <dbReference type="NCBI Taxonomy" id="930090"/>
    <lineage>
        <taxon>Eukaryota</taxon>
        <taxon>Fungi</taxon>
        <taxon>Dikarya</taxon>
        <taxon>Ascomycota</taxon>
        <taxon>Pezizomycotina</taxon>
        <taxon>Dothideomycetes</taxon>
        <taxon>Pleosporomycetidae</taxon>
        <taxon>Pleosporales</taxon>
        <taxon>Pleosporineae</taxon>
        <taxon>Pleosporaceae</taxon>
        <taxon>Bipolaris</taxon>
    </lineage>
</organism>
<keyword evidence="6" id="KW-1185">Reference proteome</keyword>
<dbReference type="Pfam" id="PF00176">
    <property type="entry name" value="SNF2-rel_dom"/>
    <property type="match status" value="2"/>
</dbReference>
<dbReference type="InterPro" id="IPR027417">
    <property type="entry name" value="P-loop_NTPase"/>
</dbReference>
<dbReference type="GO" id="GO:0008094">
    <property type="term" value="F:ATP-dependent activity, acting on DNA"/>
    <property type="evidence" value="ECO:0007669"/>
    <property type="project" value="TreeGrafter"/>
</dbReference>
<evidence type="ECO:0000256" key="2">
    <source>
        <dbReference type="ARBA" id="ARBA00022801"/>
    </source>
</evidence>
<dbReference type="KEGG" id="bor:COCMIDRAFT_8621"/>
<dbReference type="OrthoDB" id="448448at2759"/>
<evidence type="ECO:0000259" key="4">
    <source>
        <dbReference type="Pfam" id="PF00176"/>
    </source>
</evidence>
<dbReference type="eggNOG" id="KOG1001">
    <property type="taxonomic scope" value="Eukaryota"/>
</dbReference>
<evidence type="ECO:0000313" key="6">
    <source>
        <dbReference type="Proteomes" id="UP000054032"/>
    </source>
</evidence>
<dbReference type="GO" id="GO:0005634">
    <property type="term" value="C:nucleus"/>
    <property type="evidence" value="ECO:0007669"/>
    <property type="project" value="TreeGrafter"/>
</dbReference>
<dbReference type="InterPro" id="IPR000330">
    <property type="entry name" value="SNF2_N"/>
</dbReference>
<dbReference type="SUPFAM" id="SSF52540">
    <property type="entry name" value="P-loop containing nucleoside triphosphate hydrolases"/>
    <property type="match status" value="1"/>
</dbReference>
<evidence type="ECO:0000313" key="5">
    <source>
        <dbReference type="EMBL" id="EUC41694.1"/>
    </source>
</evidence>